<dbReference type="KEGG" id="bgt:106074499"/>
<proteinExistence type="predicted"/>
<reference evidence="3" key="1">
    <citation type="submission" date="2020-05" db="UniProtKB">
        <authorList>
            <consortium name="EnsemblMetazoa"/>
        </authorList>
    </citation>
    <scope>IDENTIFICATION</scope>
    <source>
        <strain evidence="3">BB02</strain>
    </source>
</reference>
<organism evidence="3 4">
    <name type="scientific">Biomphalaria glabrata</name>
    <name type="common">Bloodfluke planorb</name>
    <name type="synonym">Freshwater snail</name>
    <dbReference type="NCBI Taxonomy" id="6526"/>
    <lineage>
        <taxon>Eukaryota</taxon>
        <taxon>Metazoa</taxon>
        <taxon>Spiralia</taxon>
        <taxon>Lophotrochozoa</taxon>
        <taxon>Mollusca</taxon>
        <taxon>Gastropoda</taxon>
        <taxon>Heterobranchia</taxon>
        <taxon>Euthyneura</taxon>
        <taxon>Panpulmonata</taxon>
        <taxon>Hygrophila</taxon>
        <taxon>Lymnaeoidea</taxon>
        <taxon>Planorbidae</taxon>
        <taxon>Biomphalaria</taxon>
    </lineage>
</organism>
<feature type="transmembrane region" description="Helical" evidence="2">
    <location>
        <begin position="12"/>
        <end position="29"/>
    </location>
</feature>
<feature type="region of interest" description="Disordered" evidence="1">
    <location>
        <begin position="247"/>
        <end position="283"/>
    </location>
</feature>
<keyword evidence="2" id="KW-0472">Membrane</keyword>
<gene>
    <name evidence="3" type="primary">106074499</name>
</gene>
<dbReference type="VEuPathDB" id="VectorBase:BGLAX_041234"/>
<evidence type="ECO:0000256" key="1">
    <source>
        <dbReference type="SAM" id="MobiDB-lite"/>
    </source>
</evidence>
<dbReference type="AlphaFoldDB" id="A0A2C9M3A8"/>
<keyword evidence="2" id="KW-0812">Transmembrane</keyword>
<evidence type="ECO:0000313" key="3">
    <source>
        <dbReference type="EnsemblMetazoa" id="BGLB038022-PA"/>
    </source>
</evidence>
<dbReference type="EnsemblMetazoa" id="BGLB038022-RA">
    <property type="protein sequence ID" value="BGLB038022-PA"/>
    <property type="gene ID" value="BGLB038022"/>
</dbReference>
<dbReference type="VEuPathDB" id="VectorBase:BGLB038022"/>
<feature type="compositionally biased region" description="Polar residues" evidence="1">
    <location>
        <begin position="268"/>
        <end position="283"/>
    </location>
</feature>
<sequence>MVCIVVAAQNPLRVLTLFYCLLIAIMPYSQTIAKYSFALSQCSFCSDVLFVKISLCYSDWVNYIKCAQDMACTCQLIPAPTAKRTDLVFINLAKINYLLFAANNCTDALSQVFLTIPEVIYNQNFQCFNPVTAELRLLPLPDISISKASEIIQIANICPDLRICARKYDMDKLESFYKLEFLSYCISTSNFIQCIYIELCKCNISSSTEAKSLETLIRSYFVECQSVVDPGSVECERVGEGAGFLGPTTPYDKQMPSTLLPTFETKGPSKSQTDRNSQNGKFN</sequence>
<name>A0A2C9M3A8_BIOGL</name>
<evidence type="ECO:0000313" key="4">
    <source>
        <dbReference type="Proteomes" id="UP000076420"/>
    </source>
</evidence>
<evidence type="ECO:0000256" key="2">
    <source>
        <dbReference type="SAM" id="Phobius"/>
    </source>
</evidence>
<dbReference type="Proteomes" id="UP000076420">
    <property type="component" value="Unassembled WGS sequence"/>
</dbReference>
<accession>A0A2C9M3A8</accession>
<protein>
    <submittedName>
        <fullName evidence="3">Uncharacterized protein</fullName>
    </submittedName>
</protein>
<keyword evidence="2" id="KW-1133">Transmembrane helix</keyword>